<protein>
    <submittedName>
        <fullName evidence="1">Uncharacterized protein</fullName>
    </submittedName>
</protein>
<dbReference type="RefSeq" id="WP_182834823.1">
    <property type="nucleotide sequence ID" value="NZ_JACJFN010000004.1"/>
</dbReference>
<dbReference type="Proteomes" id="UP000581189">
    <property type="component" value="Unassembled WGS sequence"/>
</dbReference>
<dbReference type="AlphaFoldDB" id="A0A7W4H4V7"/>
<evidence type="ECO:0000313" key="2">
    <source>
        <dbReference type="Proteomes" id="UP000581189"/>
    </source>
</evidence>
<accession>A0A7W4H4V7</accession>
<dbReference type="EMBL" id="JACJFN010000004">
    <property type="protein sequence ID" value="MBB1520884.1"/>
    <property type="molecule type" value="Genomic_DNA"/>
</dbReference>
<comment type="caution">
    <text evidence="1">The sequence shown here is derived from an EMBL/GenBank/DDBJ whole genome shotgun (WGS) entry which is preliminary data.</text>
</comment>
<name>A0A7W4H4V7_9GAMM</name>
<gene>
    <name evidence="1" type="ORF">H3H45_16680</name>
</gene>
<organism evidence="1 2">
    <name type="scientific">Aquipseudomonas guryensis</name>
    <dbReference type="NCBI Taxonomy" id="2759165"/>
    <lineage>
        <taxon>Bacteria</taxon>
        <taxon>Pseudomonadati</taxon>
        <taxon>Pseudomonadota</taxon>
        <taxon>Gammaproteobacteria</taxon>
        <taxon>Pseudomonadales</taxon>
        <taxon>Pseudomonadaceae</taxon>
        <taxon>Aquipseudomonas</taxon>
    </lineage>
</organism>
<reference evidence="1 2" key="1">
    <citation type="submission" date="2020-08" db="EMBL/GenBank/DDBJ databases">
        <authorList>
            <person name="Kim C.M."/>
        </authorList>
    </citation>
    <scope>NUCLEOTIDE SEQUENCE [LARGE SCALE GENOMIC DNA]</scope>
    <source>
        <strain evidence="1 2">SR9</strain>
    </source>
</reference>
<keyword evidence="2" id="KW-1185">Reference proteome</keyword>
<evidence type="ECO:0000313" key="1">
    <source>
        <dbReference type="EMBL" id="MBB1520884.1"/>
    </source>
</evidence>
<sequence length="95" mass="10561">MRARHLYFSSMMRLLRSGRGSGERLQANENPGAAASLCAAAKGCGSKPDAWTNAKLSAYWREMNIPASLAEDMSRIEPSKMRVLSPEELARYRLD</sequence>
<proteinExistence type="predicted"/>